<proteinExistence type="predicted"/>
<comment type="caution">
    <text evidence="1">The sequence shown here is derived from an EMBL/GenBank/DDBJ whole genome shotgun (WGS) entry which is preliminary data.</text>
</comment>
<name>A0AB34TD52_STEMA</name>
<dbReference type="Proteomes" id="UP000037632">
    <property type="component" value="Unassembled WGS sequence"/>
</dbReference>
<gene>
    <name evidence="1" type="ORF">VL23_17715</name>
</gene>
<sequence>MATGLKVWNNDGTVKFDVTTRLTRLIGAVQTGNQAGYIDIASQGNRAFFFIVSNDSNQPTRGVPNVVLTDISATVIRMSWDFTTNVRTPCTLHYGLW</sequence>
<evidence type="ECO:0000313" key="1">
    <source>
        <dbReference type="EMBL" id="KOO75375.1"/>
    </source>
</evidence>
<protein>
    <submittedName>
        <fullName evidence="1">Uncharacterized protein</fullName>
    </submittedName>
</protein>
<dbReference type="EMBL" id="JZIW01000009">
    <property type="protein sequence ID" value="KOO75375.1"/>
    <property type="molecule type" value="Genomic_DNA"/>
</dbReference>
<evidence type="ECO:0000313" key="2">
    <source>
        <dbReference type="Proteomes" id="UP000037632"/>
    </source>
</evidence>
<dbReference type="AlphaFoldDB" id="A0AB34TD52"/>
<reference evidence="1 2" key="1">
    <citation type="journal article" date="2015" name="Antimicrob. Agents Chemother.">
        <title>Whole-Genome Sequencing Identifies Emergence of a Quinolone Resistance Mutation in a Case of Stenotrophomonas maltophilia Bacteremia.</title>
        <authorList>
            <person name="Pak T.R."/>
            <person name="Altman D.R."/>
            <person name="Attie O."/>
            <person name="Sebra R."/>
            <person name="Hamula C.L."/>
            <person name="Lewis M."/>
            <person name="Deikus G."/>
            <person name="Newman L.C."/>
            <person name="Fang G."/>
            <person name="Hand J."/>
            <person name="Papel G."/>
            <person name="Wallach F."/>
            <person name="Schadt E.E."/>
            <person name="Huprikar S."/>
            <person name="van Bakel H."/>
            <person name="Kasarskis A."/>
            <person name="Bashir A."/>
        </authorList>
    </citation>
    <scope>NUCLEOTIDE SEQUENCE [LARGE SCALE GENOMIC DNA]</scope>
    <source>
        <strain evidence="1 2">ISMMS6</strain>
    </source>
</reference>
<organism evidence="1 2">
    <name type="scientific">Stenotrophomonas maltophilia</name>
    <name type="common">Pseudomonas maltophilia</name>
    <name type="synonym">Xanthomonas maltophilia</name>
    <dbReference type="NCBI Taxonomy" id="40324"/>
    <lineage>
        <taxon>Bacteria</taxon>
        <taxon>Pseudomonadati</taxon>
        <taxon>Pseudomonadota</taxon>
        <taxon>Gammaproteobacteria</taxon>
        <taxon>Lysobacterales</taxon>
        <taxon>Lysobacteraceae</taxon>
        <taxon>Stenotrophomonas</taxon>
        <taxon>Stenotrophomonas maltophilia group</taxon>
    </lineage>
</organism>
<accession>A0AB34TD52</accession>
<dbReference type="RefSeq" id="WP_053462917.1">
    <property type="nucleotide sequence ID" value="NZ_JZIW01000009.1"/>
</dbReference>